<gene>
    <name evidence="3" type="primary">PAPOLA</name>
</gene>
<keyword evidence="4" id="KW-1185">Reference proteome</keyword>
<feature type="region of interest" description="Disordered" evidence="1">
    <location>
        <begin position="163"/>
        <end position="227"/>
    </location>
</feature>
<dbReference type="GO" id="GO:0005634">
    <property type="term" value="C:nucleus"/>
    <property type="evidence" value="ECO:0007669"/>
    <property type="project" value="TreeGrafter"/>
</dbReference>
<evidence type="ECO:0000313" key="3">
    <source>
        <dbReference type="Ensembl" id="ENSSSUP00005016611.1"/>
    </source>
</evidence>
<dbReference type="InterPro" id="IPR043519">
    <property type="entry name" value="NT_sf"/>
</dbReference>
<dbReference type="PANTHER" id="PTHR10682:SF9">
    <property type="entry name" value="POLY(A) POLYMERASE ALPHA"/>
    <property type="match status" value="1"/>
</dbReference>
<dbReference type="AlphaFoldDB" id="A0A673U5N7"/>
<feature type="domain" description="Poly(A) polymerase nucleotidyltransferase" evidence="2">
    <location>
        <begin position="21"/>
        <end position="124"/>
    </location>
</feature>
<protein>
    <submittedName>
        <fullName evidence="3">Poly(A) polymerase alpha</fullName>
    </submittedName>
</protein>
<reference evidence="3" key="2">
    <citation type="submission" date="2025-08" db="UniProtKB">
        <authorList>
            <consortium name="Ensembl"/>
        </authorList>
    </citation>
    <scope>IDENTIFICATION</scope>
</reference>
<feature type="compositionally biased region" description="Polar residues" evidence="1">
    <location>
        <begin position="197"/>
        <end position="219"/>
    </location>
</feature>
<name>A0A673U5N7_SURSU</name>
<reference evidence="3 4" key="1">
    <citation type="submission" date="2019-05" db="EMBL/GenBank/DDBJ databases">
        <title>A Chromosome-scale Meerkat (S. suricatta) Genome Assembly.</title>
        <authorList>
            <person name="Dudchenko O."/>
            <person name="Lieberman Aiden E."/>
            <person name="Tung J."/>
            <person name="Barreiro L.B."/>
            <person name="Clutton-Brock T.H."/>
        </authorList>
    </citation>
    <scope>NUCLEOTIDE SEQUENCE [LARGE SCALE GENOMIC DNA]</scope>
</reference>
<feature type="compositionally biased region" description="Low complexity" evidence="1">
    <location>
        <begin position="245"/>
        <end position="256"/>
    </location>
</feature>
<evidence type="ECO:0000313" key="4">
    <source>
        <dbReference type="Proteomes" id="UP000472268"/>
    </source>
</evidence>
<feature type="compositionally biased region" description="Basic and acidic residues" evidence="1">
    <location>
        <begin position="311"/>
        <end position="322"/>
    </location>
</feature>
<dbReference type="GO" id="GO:1990817">
    <property type="term" value="F:poly(A) RNA polymerase activity"/>
    <property type="evidence" value="ECO:0007669"/>
    <property type="project" value="TreeGrafter"/>
</dbReference>
<feature type="compositionally biased region" description="Low complexity" evidence="1">
    <location>
        <begin position="180"/>
        <end position="196"/>
    </location>
</feature>
<dbReference type="Pfam" id="PF20750">
    <property type="entry name" value="PAP_NTPase"/>
    <property type="match status" value="1"/>
</dbReference>
<evidence type="ECO:0000259" key="2">
    <source>
        <dbReference type="Pfam" id="PF20750"/>
    </source>
</evidence>
<dbReference type="PANTHER" id="PTHR10682">
    <property type="entry name" value="POLY A POLYMERASE"/>
    <property type="match status" value="1"/>
</dbReference>
<dbReference type="Ensembl" id="ENSSSUT00005018938.1">
    <property type="protein sequence ID" value="ENSSSUP00005016611.1"/>
    <property type="gene ID" value="ENSSSUG00005009921.1"/>
</dbReference>
<reference evidence="3" key="3">
    <citation type="submission" date="2025-09" db="UniProtKB">
        <authorList>
            <consortium name="Ensembl"/>
        </authorList>
    </citation>
    <scope>IDENTIFICATION</scope>
</reference>
<dbReference type="InterPro" id="IPR048840">
    <property type="entry name" value="PolA_pol_NTPase"/>
</dbReference>
<feature type="region of interest" description="Disordered" evidence="1">
    <location>
        <begin position="1"/>
        <end position="20"/>
    </location>
</feature>
<proteinExistence type="predicted"/>
<evidence type="ECO:0000256" key="1">
    <source>
        <dbReference type="SAM" id="MobiDB-lite"/>
    </source>
</evidence>
<dbReference type="Gene3D" id="3.30.460.10">
    <property type="entry name" value="Beta Polymerase, domain 2"/>
    <property type="match status" value="1"/>
</dbReference>
<feature type="compositionally biased region" description="Polar residues" evidence="1">
    <location>
        <begin position="350"/>
        <end position="363"/>
    </location>
</feature>
<accession>A0A673U5N7</accession>
<feature type="region of interest" description="Disordered" evidence="1">
    <location>
        <begin position="239"/>
        <end position="363"/>
    </location>
</feature>
<dbReference type="Proteomes" id="UP000472268">
    <property type="component" value="Chromosome 9"/>
</dbReference>
<feature type="compositionally biased region" description="Low complexity" evidence="1">
    <location>
        <begin position="273"/>
        <end position="284"/>
    </location>
</feature>
<feature type="compositionally biased region" description="Basic and acidic residues" evidence="1">
    <location>
        <begin position="338"/>
        <end position="348"/>
    </location>
</feature>
<sequence length="401" mass="43512">MPFPVTAQGSQHSQPPPKHYGITSPISLAAPKETDCLLTQKLIETLKPFGVFEEEEELQRRILILGKLNNLVKEWIREISESKNLPQSVIENVGGKIFTFGSYRLGVHTKGCRRGLCAGHQAVFRWDRVYRQAINSKMFEVDMKIAAMHVKRKQLHQLLPNHVLQKKKKHSTESVRLTPLNDSSLDLSMDSDNSMSVPSPTSAMKTSPLNSSGSSQGRNSPAPAVTAASVTNIQATEVSVPQVNSSESSGGTSSESIPQTATQPAISPPPKPTVSRVVSSTRLVNPPPRPSGNAATKIPNPIVGVKRTSSPHKEESPKKTKTEEEETSEDANCLALSGHDKTEPKEQLDTETSPTQSETIHTAASLLASQKTSSTDLSDIPALPANPIPVIKNSIKLRLNR</sequence>
<dbReference type="SUPFAM" id="SSF81301">
    <property type="entry name" value="Nucleotidyltransferase"/>
    <property type="match status" value="1"/>
</dbReference>
<organism evidence="3 4">
    <name type="scientific">Suricata suricatta</name>
    <name type="common">Meerkat</name>
    <dbReference type="NCBI Taxonomy" id="37032"/>
    <lineage>
        <taxon>Eukaryota</taxon>
        <taxon>Metazoa</taxon>
        <taxon>Chordata</taxon>
        <taxon>Craniata</taxon>
        <taxon>Vertebrata</taxon>
        <taxon>Euteleostomi</taxon>
        <taxon>Mammalia</taxon>
        <taxon>Eutheria</taxon>
        <taxon>Laurasiatheria</taxon>
        <taxon>Carnivora</taxon>
        <taxon>Feliformia</taxon>
        <taxon>Herpestidae</taxon>
        <taxon>Suricata</taxon>
    </lineage>
</organism>